<evidence type="ECO:0000313" key="2">
    <source>
        <dbReference type="EMBL" id="ELP83412.1"/>
    </source>
</evidence>
<name>A0A0A1TU20_ENTIV</name>
<evidence type="ECO:0000313" key="3">
    <source>
        <dbReference type="Proteomes" id="UP000014680"/>
    </source>
</evidence>
<sequence length="290" mass="33070">MSFLKNLFKSTTPSTQKQDPPQKKSINVGIVSSQTRFDATCTDLFNDVDYVIYFPVKDISRELQTIFPSSIDTSYFSFLSRKELPEQNRIPLEVGITFSITLPLERNTFFFIPKILTPKQEDCYEFQKLFIPLTQNYSFPESTQQNALEESLNQYKSQVVERYNSVLQSLDDVINSPLKSCPLTLLLRYLETLTGFAITSESLNNILNNTSVLNENDLIHTMEIADLTINNIFYPGWLLSQMLLYGSLNVVHIFNDCALVCSWDTDLKCLVLTSKKVAFAEFSVVPQVGV</sequence>
<keyword evidence="3" id="KW-1185">Reference proteome</keyword>
<feature type="compositionally biased region" description="Polar residues" evidence="1">
    <location>
        <begin position="8"/>
        <end position="19"/>
    </location>
</feature>
<dbReference type="OMA" id="TLYYSVH"/>
<dbReference type="Proteomes" id="UP000014680">
    <property type="component" value="Unassembled WGS sequence"/>
</dbReference>
<gene>
    <name evidence="2" type="ORF">EIN_374270</name>
</gene>
<reference evidence="2 3" key="1">
    <citation type="submission" date="2012-10" db="EMBL/GenBank/DDBJ databases">
        <authorList>
            <person name="Zafar N."/>
            <person name="Inman J."/>
            <person name="Hall N."/>
            <person name="Lorenzi H."/>
            <person name="Caler E."/>
        </authorList>
    </citation>
    <scope>NUCLEOTIDE SEQUENCE [LARGE SCALE GENOMIC DNA]</scope>
    <source>
        <strain evidence="2 3">IP1</strain>
    </source>
</reference>
<protein>
    <submittedName>
        <fullName evidence="2">Uncharacterized protein</fullName>
    </submittedName>
</protein>
<dbReference type="AlphaFoldDB" id="A0A0A1TU20"/>
<accession>A0A0A1TU20</accession>
<evidence type="ECO:0000256" key="1">
    <source>
        <dbReference type="SAM" id="MobiDB-lite"/>
    </source>
</evidence>
<dbReference type="EMBL" id="KB207268">
    <property type="protein sequence ID" value="ELP83412.1"/>
    <property type="molecule type" value="Genomic_DNA"/>
</dbReference>
<dbReference type="VEuPathDB" id="AmoebaDB:EIN_374270"/>
<dbReference type="OrthoDB" id="27847at2759"/>
<dbReference type="KEGG" id="eiv:EIN_374270"/>
<proteinExistence type="predicted"/>
<organism evidence="2 3">
    <name type="scientific">Entamoeba invadens IP1</name>
    <dbReference type="NCBI Taxonomy" id="370355"/>
    <lineage>
        <taxon>Eukaryota</taxon>
        <taxon>Amoebozoa</taxon>
        <taxon>Evosea</taxon>
        <taxon>Archamoebae</taxon>
        <taxon>Mastigamoebida</taxon>
        <taxon>Entamoebidae</taxon>
        <taxon>Entamoeba</taxon>
    </lineage>
</organism>
<dbReference type="RefSeq" id="XP_004182758.1">
    <property type="nucleotide sequence ID" value="XM_004182710.1"/>
</dbReference>
<dbReference type="GeneID" id="14882423"/>
<feature type="region of interest" description="Disordered" evidence="1">
    <location>
        <begin position="1"/>
        <end position="24"/>
    </location>
</feature>